<accession>A0A158I0Q8</accession>
<reference evidence="3" key="1">
    <citation type="submission" date="2016-01" db="EMBL/GenBank/DDBJ databases">
        <authorList>
            <person name="Peeters Charlotte."/>
        </authorList>
    </citation>
    <scope>NUCLEOTIDE SEQUENCE</scope>
    <source>
        <strain evidence="3">LMG 22936</strain>
    </source>
</reference>
<name>A0A158I0Q8_9BURK</name>
<dbReference type="PROSITE" id="PS50110">
    <property type="entry name" value="RESPONSE_REGULATORY"/>
    <property type="match status" value="1"/>
</dbReference>
<comment type="caution">
    <text evidence="1">Lacks conserved residue(s) required for the propagation of feature annotation.</text>
</comment>
<dbReference type="InterPro" id="IPR011006">
    <property type="entry name" value="CheY-like_superfamily"/>
</dbReference>
<dbReference type="STRING" id="326475.AWB66_02809"/>
<dbReference type="GO" id="GO:0016301">
    <property type="term" value="F:kinase activity"/>
    <property type="evidence" value="ECO:0007669"/>
    <property type="project" value="UniProtKB-KW"/>
</dbReference>
<organism evidence="3 4">
    <name type="scientific">Caballeronia telluris</name>
    <dbReference type="NCBI Taxonomy" id="326475"/>
    <lineage>
        <taxon>Bacteria</taxon>
        <taxon>Pseudomonadati</taxon>
        <taxon>Pseudomonadota</taxon>
        <taxon>Betaproteobacteria</taxon>
        <taxon>Burkholderiales</taxon>
        <taxon>Burkholderiaceae</taxon>
        <taxon>Caballeronia</taxon>
    </lineage>
</organism>
<evidence type="ECO:0000313" key="3">
    <source>
        <dbReference type="EMBL" id="SAL49711.1"/>
    </source>
</evidence>
<dbReference type="RefSeq" id="WP_087630874.1">
    <property type="nucleotide sequence ID" value="NZ_FCNZ02000009.1"/>
</dbReference>
<dbReference type="EMBL" id="FCNZ02000009">
    <property type="protein sequence ID" value="SAL49711.1"/>
    <property type="molecule type" value="Genomic_DNA"/>
</dbReference>
<keyword evidence="3" id="KW-0418">Kinase</keyword>
<protein>
    <submittedName>
        <fullName evidence="3">PAS/PAC sensor hybrid histidine kinase</fullName>
    </submittedName>
</protein>
<evidence type="ECO:0000259" key="2">
    <source>
        <dbReference type="PROSITE" id="PS50110"/>
    </source>
</evidence>
<dbReference type="AlphaFoldDB" id="A0A158I0Q8"/>
<gene>
    <name evidence="3" type="ORF">AWB66_02809</name>
</gene>
<dbReference type="InterPro" id="IPR001789">
    <property type="entry name" value="Sig_transdc_resp-reg_receiver"/>
</dbReference>
<dbReference type="Proteomes" id="UP000054717">
    <property type="component" value="Unassembled WGS sequence"/>
</dbReference>
<proteinExistence type="predicted"/>
<dbReference type="SUPFAM" id="SSF52172">
    <property type="entry name" value="CheY-like"/>
    <property type="match status" value="1"/>
</dbReference>
<evidence type="ECO:0000313" key="4">
    <source>
        <dbReference type="Proteomes" id="UP000054717"/>
    </source>
</evidence>
<dbReference type="GO" id="GO:0000160">
    <property type="term" value="P:phosphorelay signal transduction system"/>
    <property type="evidence" value="ECO:0007669"/>
    <property type="project" value="InterPro"/>
</dbReference>
<keyword evidence="4" id="KW-1185">Reference proteome</keyword>
<feature type="domain" description="Response regulatory" evidence="2">
    <location>
        <begin position="1"/>
        <end position="97"/>
    </location>
</feature>
<comment type="caution">
    <text evidence="3">The sequence shown here is derived from an EMBL/GenBank/DDBJ whole genome shotgun (WGS) entry which is preliminary data.</text>
</comment>
<evidence type="ECO:0000256" key="1">
    <source>
        <dbReference type="PROSITE-ProRule" id="PRU00169"/>
    </source>
</evidence>
<dbReference type="Gene3D" id="3.40.50.2300">
    <property type="match status" value="1"/>
</dbReference>
<sequence length="98" mass="10747">MDSQSPLPAEDFQLLFEAIPSPLLMLRPDCAGLPGMNGYELPRELRALSGAEDAIFVAYTGYGQDEDRRRSDEAGFAHHLVKPAGIHELQRALADHGD</sequence>
<keyword evidence="3" id="KW-0808">Transferase</keyword>